<comment type="caution">
    <text evidence="4">The sequence shown here is derived from an EMBL/GenBank/DDBJ whole genome shotgun (WGS) entry which is preliminary data.</text>
</comment>
<dbReference type="InterPro" id="IPR013783">
    <property type="entry name" value="Ig-like_fold"/>
</dbReference>
<evidence type="ECO:0000313" key="4">
    <source>
        <dbReference type="EMBL" id="KAK3095975.1"/>
    </source>
</evidence>
<dbReference type="EMBL" id="VSWD01000008">
    <property type="protein sequence ID" value="KAK3095975.1"/>
    <property type="molecule type" value="Genomic_DNA"/>
</dbReference>
<dbReference type="Pfam" id="PF12796">
    <property type="entry name" value="Ank_2"/>
    <property type="match status" value="2"/>
</dbReference>
<evidence type="ECO:0000313" key="5">
    <source>
        <dbReference type="Proteomes" id="UP001186944"/>
    </source>
</evidence>
<dbReference type="GO" id="GO:0005634">
    <property type="term" value="C:nucleus"/>
    <property type="evidence" value="ECO:0007669"/>
    <property type="project" value="TreeGrafter"/>
</dbReference>
<feature type="repeat" description="ANK" evidence="1">
    <location>
        <begin position="184"/>
        <end position="216"/>
    </location>
</feature>
<dbReference type="InterPro" id="IPR003961">
    <property type="entry name" value="FN3_dom"/>
</dbReference>
<dbReference type="Proteomes" id="UP001186944">
    <property type="component" value="Unassembled WGS sequence"/>
</dbReference>
<dbReference type="Gene3D" id="1.25.40.20">
    <property type="entry name" value="Ankyrin repeat-containing domain"/>
    <property type="match status" value="3"/>
</dbReference>
<dbReference type="InterPro" id="IPR002110">
    <property type="entry name" value="Ankyrin_rpt"/>
</dbReference>
<dbReference type="AlphaFoldDB" id="A0AA88YAB8"/>
<keyword evidence="1" id="KW-0040">ANK repeat</keyword>
<dbReference type="PROSITE" id="PS50853">
    <property type="entry name" value="FN3"/>
    <property type="match status" value="1"/>
</dbReference>
<dbReference type="Gene3D" id="2.60.40.10">
    <property type="entry name" value="Immunoglobulins"/>
    <property type="match status" value="1"/>
</dbReference>
<accession>A0AA88YAB8</accession>
<evidence type="ECO:0000259" key="3">
    <source>
        <dbReference type="PROSITE" id="PS50853"/>
    </source>
</evidence>
<dbReference type="SUPFAM" id="SSF49265">
    <property type="entry name" value="Fibronectin type III"/>
    <property type="match status" value="1"/>
</dbReference>
<feature type="chain" id="PRO_5041722757" description="Fibronectin type-III domain-containing protein" evidence="2">
    <location>
        <begin position="21"/>
        <end position="354"/>
    </location>
</feature>
<dbReference type="PROSITE" id="PS50088">
    <property type="entry name" value="ANK_REPEAT"/>
    <property type="match status" value="4"/>
</dbReference>
<dbReference type="SMART" id="SM00248">
    <property type="entry name" value="ANK"/>
    <property type="match status" value="5"/>
</dbReference>
<keyword evidence="2" id="KW-0732">Signal</keyword>
<organism evidence="4 5">
    <name type="scientific">Pinctada imbricata</name>
    <name type="common">Atlantic pearl-oyster</name>
    <name type="synonym">Pinctada martensii</name>
    <dbReference type="NCBI Taxonomy" id="66713"/>
    <lineage>
        <taxon>Eukaryota</taxon>
        <taxon>Metazoa</taxon>
        <taxon>Spiralia</taxon>
        <taxon>Lophotrochozoa</taxon>
        <taxon>Mollusca</taxon>
        <taxon>Bivalvia</taxon>
        <taxon>Autobranchia</taxon>
        <taxon>Pteriomorphia</taxon>
        <taxon>Pterioida</taxon>
        <taxon>Pterioidea</taxon>
        <taxon>Pteriidae</taxon>
        <taxon>Pinctada</taxon>
    </lineage>
</organism>
<gene>
    <name evidence="4" type="ORF">FSP39_021528</name>
</gene>
<feature type="repeat" description="ANK" evidence="1">
    <location>
        <begin position="217"/>
        <end position="249"/>
    </location>
</feature>
<reference evidence="4" key="1">
    <citation type="submission" date="2019-08" db="EMBL/GenBank/DDBJ databases">
        <title>The improved chromosome-level genome for the pearl oyster Pinctada fucata martensii using PacBio sequencing and Hi-C.</title>
        <authorList>
            <person name="Zheng Z."/>
        </authorList>
    </citation>
    <scope>NUCLEOTIDE SEQUENCE</scope>
    <source>
        <strain evidence="4">ZZ-2019</strain>
        <tissue evidence="4">Adductor muscle</tissue>
    </source>
</reference>
<dbReference type="PANTHER" id="PTHR24183:SF1">
    <property type="entry name" value="FIBRONECTIN TYPE 3 AND ANKYRIN REPEAT DOMAINS PROTEIN 1"/>
    <property type="match status" value="1"/>
</dbReference>
<dbReference type="SUPFAM" id="SSF48403">
    <property type="entry name" value="Ankyrin repeat"/>
    <property type="match status" value="1"/>
</dbReference>
<feature type="repeat" description="ANK" evidence="1">
    <location>
        <begin position="285"/>
        <end position="317"/>
    </location>
</feature>
<feature type="domain" description="Fibronectin type-III" evidence="3">
    <location>
        <begin position="21"/>
        <end position="116"/>
    </location>
</feature>
<dbReference type="InterPro" id="IPR036770">
    <property type="entry name" value="Ankyrin_rpt-contain_sf"/>
</dbReference>
<protein>
    <recommendedName>
        <fullName evidence="3">Fibronectin type-III domain-containing protein</fullName>
    </recommendedName>
</protein>
<dbReference type="GO" id="GO:0042981">
    <property type="term" value="P:regulation of apoptotic process"/>
    <property type="evidence" value="ECO:0007669"/>
    <property type="project" value="TreeGrafter"/>
</dbReference>
<keyword evidence="5" id="KW-1185">Reference proteome</keyword>
<name>A0AA88YAB8_PINIB</name>
<evidence type="ECO:0000256" key="2">
    <source>
        <dbReference type="SAM" id="SignalP"/>
    </source>
</evidence>
<proteinExistence type="predicted"/>
<evidence type="ECO:0000256" key="1">
    <source>
        <dbReference type="PROSITE-ProRule" id="PRU00023"/>
    </source>
</evidence>
<dbReference type="CDD" id="cd00063">
    <property type="entry name" value="FN3"/>
    <property type="match status" value="1"/>
</dbReference>
<feature type="repeat" description="ANK" evidence="1">
    <location>
        <begin position="151"/>
        <end position="183"/>
    </location>
</feature>
<feature type="signal peptide" evidence="2">
    <location>
        <begin position="1"/>
        <end position="20"/>
    </location>
</feature>
<dbReference type="InterPro" id="IPR036116">
    <property type="entry name" value="FN3_sf"/>
</dbReference>
<dbReference type="PANTHER" id="PTHR24183">
    <property type="entry name" value="FIBRONECTIN TYPE 3 AND ANKYRIN REPEAT DOMAINS PROTEIN 1"/>
    <property type="match status" value="1"/>
</dbReference>
<sequence length="354" mass="39730">MRKCNFFLLLLLADTDDGIPRPPPPIVGKVTHYCIDLYWDEAMERSNQVVGQRIRVCLQEQDKMFQWGNIYTGYAKNHTVNGLDPQTTYTYRIRFMTSDDESEWSPHVTVSTTKEPLNGEHLHRAIIRNVVEDVVKVLDTGDVSTDVNDKYGFSALMQASQKGYLEIMEVLLEKGADVHLQNDAGKTALMLACFAGQFEAVKLLRQHGAKYDDYDRGGSTAMHWAVDGGNVRLLDWMIKDGADVNIRDRGSGWTPLIRCASLSGNRSVALTLVQAGAKINTQDKDGKTALMVAIINGHQDLVELLLKKNADLSVTNEYGKTAYEMAHSMERRRIVRVLDDHLQSRGIKLKGIMT</sequence>
<dbReference type="PROSITE" id="PS50297">
    <property type="entry name" value="ANK_REP_REGION"/>
    <property type="match status" value="4"/>
</dbReference>